<reference evidence="1" key="1">
    <citation type="submission" date="2015-11" db="EMBL/GenBank/DDBJ databases">
        <title>De novo transcriptome assembly of four potential Pierce s Disease insect vectors from Arizona vineyards.</title>
        <authorList>
            <person name="Tassone E.E."/>
        </authorList>
    </citation>
    <scope>NUCLEOTIDE SEQUENCE</scope>
</reference>
<evidence type="ECO:0000313" key="1">
    <source>
        <dbReference type="EMBL" id="JAS65572.1"/>
    </source>
</evidence>
<sequence length="103" mass="11092">MGALIGFRDCGGLTSGLRHTDYVTVEDGFDGSGVRSSGLWRSDFGTAEVGLRRLDFGTVAIGLRDCVLRLRNCGRLTTGMVCTWRSEYVGAVIGLRECGRLAT</sequence>
<organism evidence="1">
    <name type="scientific">Cuerna arida</name>
    <dbReference type="NCBI Taxonomy" id="1464854"/>
    <lineage>
        <taxon>Eukaryota</taxon>
        <taxon>Metazoa</taxon>
        <taxon>Ecdysozoa</taxon>
        <taxon>Arthropoda</taxon>
        <taxon>Hexapoda</taxon>
        <taxon>Insecta</taxon>
        <taxon>Pterygota</taxon>
        <taxon>Neoptera</taxon>
        <taxon>Paraneoptera</taxon>
        <taxon>Hemiptera</taxon>
        <taxon>Auchenorrhyncha</taxon>
        <taxon>Membracoidea</taxon>
        <taxon>Cicadellidae</taxon>
        <taxon>Cicadellinae</taxon>
        <taxon>Proconiini</taxon>
        <taxon>Cuerna</taxon>
    </lineage>
</organism>
<gene>
    <name evidence="1" type="ORF">g.25354</name>
</gene>
<name>A0A1B6GT20_9HEMI</name>
<dbReference type="AlphaFoldDB" id="A0A1B6GT20"/>
<accession>A0A1B6GT20</accession>
<protein>
    <submittedName>
        <fullName evidence="1">Uncharacterized protein</fullName>
    </submittedName>
</protein>
<proteinExistence type="predicted"/>
<dbReference type="EMBL" id="GECZ01004197">
    <property type="protein sequence ID" value="JAS65572.1"/>
    <property type="molecule type" value="Transcribed_RNA"/>
</dbReference>